<sequence>MDIRIGGSWRKGVGWVKVSGKWRKGIATWIKVNGVWRKMAYAFTKIVFRQQIVDTSYLGASRYGTVDITKFDIDPKDYPCTAIKFFTLQEDRASSPRDAWIDIQVKNSVEESTRLYNTLTQGKTGIILKGVGTTNAWFNSSNATFVRYSATGNVRITPKDKRILFNFLRDNRGRTIEMTVNIND</sequence>
<dbReference type="OrthoDB" id="436at187218"/>
<dbReference type="EMBL" id="JQ340389">
    <property type="protein sequence ID" value="AFB83858.1"/>
    <property type="molecule type" value="Genomic_DNA"/>
</dbReference>
<accession>H6WX92</accession>
<reference evidence="1 2" key="1">
    <citation type="journal article" date="2012" name="J. Virol.">
        <title>Complete Genome Sequence of a Novel Marine Siphovirus, pVp-1, Infecting Vibrio parahaemolyticus.</title>
        <authorList>
            <person name="Kim J.H."/>
            <person name="Jun J.W."/>
            <person name="Choresca C.H."/>
            <person name="Shin S.P."/>
            <person name="Han J.E."/>
            <person name="Park S.C."/>
        </authorList>
    </citation>
    <scope>NUCLEOTIDE SEQUENCE [LARGE SCALE GENOMIC DNA]</scope>
</reference>
<evidence type="ECO:0000313" key="2">
    <source>
        <dbReference type="Proteomes" id="UP000007520"/>
    </source>
</evidence>
<name>H6WX92_9CAUD</name>
<evidence type="ECO:0000313" key="1">
    <source>
        <dbReference type="EMBL" id="AFB83858.1"/>
    </source>
</evidence>
<dbReference type="GeneID" id="14013424"/>
<dbReference type="Proteomes" id="UP000007520">
    <property type="component" value="Segment"/>
</dbReference>
<keyword evidence="2" id="KW-1185">Reference proteome</keyword>
<gene>
    <name evidence="1" type="ORF">pVp-1_0001</name>
</gene>
<organism evidence="1 2">
    <name type="scientific">Vibrio phage pVp-1</name>
    <dbReference type="NCBI Taxonomy" id="1150989"/>
    <lineage>
        <taxon>Viruses</taxon>
        <taxon>Duplodnaviria</taxon>
        <taxon>Heunggongvirae</taxon>
        <taxon>Uroviricota</taxon>
        <taxon>Caudoviricetes</taxon>
        <taxon>Demerecviridae</taxon>
        <taxon>Ermolyevavirinae</taxon>
        <taxon>Vipunavirus</taxon>
        <taxon>Vipunavirus pVp1</taxon>
    </lineage>
</organism>
<protein>
    <submittedName>
        <fullName evidence="1">Uncharacterized protein</fullName>
    </submittedName>
</protein>
<dbReference type="RefSeq" id="YP_007007824.1">
    <property type="nucleotide sequence ID" value="NC_019529.1"/>
</dbReference>
<proteinExistence type="predicted"/>
<dbReference type="KEGG" id="vg:14013424"/>